<dbReference type="Proteomes" id="UP000028990">
    <property type="component" value="Unassembled WGS sequence"/>
</dbReference>
<evidence type="ECO:0000256" key="1">
    <source>
        <dbReference type="SAM" id="MobiDB-lite"/>
    </source>
</evidence>
<accession>A0A091CM35</accession>
<reference evidence="2 3" key="1">
    <citation type="submission" date="2013-11" db="EMBL/GenBank/DDBJ databases">
        <title>The Damaraland mole rat (Fukomys damarensis) genome and evolution of African mole rats.</title>
        <authorList>
            <person name="Gladyshev V.N."/>
            <person name="Fang X."/>
        </authorList>
    </citation>
    <scope>NUCLEOTIDE SEQUENCE [LARGE SCALE GENOMIC DNA]</scope>
    <source>
        <tissue evidence="2">Liver</tissue>
    </source>
</reference>
<proteinExistence type="predicted"/>
<protein>
    <submittedName>
        <fullName evidence="2">Uncharacterized protein</fullName>
    </submittedName>
</protein>
<evidence type="ECO:0000313" key="3">
    <source>
        <dbReference type="Proteomes" id="UP000028990"/>
    </source>
</evidence>
<organism evidence="2 3">
    <name type="scientific">Fukomys damarensis</name>
    <name type="common">Damaraland mole rat</name>
    <name type="synonym">Cryptomys damarensis</name>
    <dbReference type="NCBI Taxonomy" id="885580"/>
    <lineage>
        <taxon>Eukaryota</taxon>
        <taxon>Metazoa</taxon>
        <taxon>Chordata</taxon>
        <taxon>Craniata</taxon>
        <taxon>Vertebrata</taxon>
        <taxon>Euteleostomi</taxon>
        <taxon>Mammalia</taxon>
        <taxon>Eutheria</taxon>
        <taxon>Euarchontoglires</taxon>
        <taxon>Glires</taxon>
        <taxon>Rodentia</taxon>
        <taxon>Hystricomorpha</taxon>
        <taxon>Bathyergidae</taxon>
        <taxon>Fukomys</taxon>
    </lineage>
</organism>
<feature type="compositionally biased region" description="Basic and acidic residues" evidence="1">
    <location>
        <begin position="20"/>
        <end position="35"/>
    </location>
</feature>
<dbReference type="EMBL" id="KN125273">
    <property type="protein sequence ID" value="KFO18927.1"/>
    <property type="molecule type" value="Genomic_DNA"/>
</dbReference>
<feature type="compositionally biased region" description="Basic and acidic residues" evidence="1">
    <location>
        <begin position="1"/>
        <end position="11"/>
    </location>
</feature>
<dbReference type="AlphaFoldDB" id="A0A091CM35"/>
<keyword evidence="3" id="KW-1185">Reference proteome</keyword>
<name>A0A091CM35_FUKDA</name>
<feature type="region of interest" description="Disordered" evidence="1">
    <location>
        <begin position="1"/>
        <end position="45"/>
    </location>
</feature>
<evidence type="ECO:0000313" key="2">
    <source>
        <dbReference type="EMBL" id="KFO18927.1"/>
    </source>
</evidence>
<gene>
    <name evidence="2" type="ORF">H920_19661</name>
</gene>
<sequence length="166" mass="18073">MAGAGRDHAEKMQINWNARPNEELHKGTKRKEGGLRAKRKRVKERRRMNPKIPRVHGRPHIQLLLLLLALVSCEQGSSVWSVTAEYHSEGELADDGFPDANEAVSGNGCCFQQGSSDVYRADPQYGQACDIAVGSGPLAGLEEDTALDSKPLAGLVWDAARIQALS</sequence>
<feature type="compositionally biased region" description="Basic residues" evidence="1">
    <location>
        <begin position="36"/>
        <end position="45"/>
    </location>
</feature>